<organism evidence="2 3">
    <name type="scientific">Xylanibacillus composti</name>
    <dbReference type="NCBI Taxonomy" id="1572762"/>
    <lineage>
        <taxon>Bacteria</taxon>
        <taxon>Bacillati</taxon>
        <taxon>Bacillota</taxon>
        <taxon>Bacilli</taxon>
        <taxon>Bacillales</taxon>
        <taxon>Paenibacillaceae</taxon>
        <taxon>Xylanibacillus</taxon>
    </lineage>
</organism>
<dbReference type="Gene3D" id="3.30.360.10">
    <property type="entry name" value="Dihydrodipicolinate Reductase, domain 2"/>
    <property type="match status" value="1"/>
</dbReference>
<accession>A0A8J4H3P3</accession>
<dbReference type="InterPro" id="IPR036291">
    <property type="entry name" value="NAD(P)-bd_dom_sf"/>
</dbReference>
<evidence type="ECO:0000313" key="2">
    <source>
        <dbReference type="EMBL" id="GIQ70289.1"/>
    </source>
</evidence>
<dbReference type="Gene3D" id="3.40.50.720">
    <property type="entry name" value="NAD(P)-binding Rossmann-like Domain"/>
    <property type="match status" value="1"/>
</dbReference>
<comment type="caution">
    <text evidence="2">The sequence shown here is derived from an EMBL/GenBank/DDBJ whole genome shotgun (WGS) entry which is preliminary data.</text>
</comment>
<evidence type="ECO:0000313" key="3">
    <source>
        <dbReference type="Proteomes" id="UP000677918"/>
    </source>
</evidence>
<proteinExistence type="predicted"/>
<dbReference type="SUPFAM" id="SSF51735">
    <property type="entry name" value="NAD(P)-binding Rossmann-fold domains"/>
    <property type="match status" value="1"/>
</dbReference>
<name>A0A8J4H3P3_9BACL</name>
<dbReference type="PANTHER" id="PTHR43781">
    <property type="entry name" value="SACCHAROPINE DEHYDROGENASE"/>
    <property type="match status" value="1"/>
</dbReference>
<evidence type="ECO:0000259" key="1">
    <source>
        <dbReference type="Pfam" id="PF03435"/>
    </source>
</evidence>
<feature type="domain" description="Saccharopine dehydrogenase NADP binding" evidence="1">
    <location>
        <begin position="6"/>
        <end position="126"/>
    </location>
</feature>
<protein>
    <submittedName>
        <fullName evidence="2">Epimerase</fullName>
    </submittedName>
</protein>
<sequence>MKNRTIGILGASGQVGRGAVETMLGSAEFPIVLGGRNPEKLREQYRRAEPRAVFMHVDVYDSESLRRFTGSCDVVINCAGPSKQVLDRVASACLEHGVHYVDVSGDEHLYKRLRSANREIEEKRLTFLVSAGVYPGLSEMFPAYVAETGLDEVELLELFFAGNGGFSLNAAYDIVCSIQEDTGRGMMYGKNGEASKMDRPFPRSYPLPPPAGERNVYPVLHDEFLSIARSRRFREAMFYNTYPDNAILNKFMTIKALELYKTEEQKLASARMLVEQFGAYKQPAQAYSMFHLLAEGRKDGKPLRLGATLLYNNDWNTLSGMVAANAARLVLEDGGRAPGCKYAAEGVSPVNMMNVLGEQDVHLAHSVMEARAGVNHERT</sequence>
<dbReference type="Pfam" id="PF03435">
    <property type="entry name" value="Sacchrp_dh_NADP"/>
    <property type="match status" value="1"/>
</dbReference>
<dbReference type="EMBL" id="BOVK01000043">
    <property type="protein sequence ID" value="GIQ70289.1"/>
    <property type="molecule type" value="Genomic_DNA"/>
</dbReference>
<dbReference type="Proteomes" id="UP000677918">
    <property type="component" value="Unassembled WGS sequence"/>
</dbReference>
<dbReference type="PANTHER" id="PTHR43781:SF1">
    <property type="entry name" value="SACCHAROPINE DEHYDROGENASE"/>
    <property type="match status" value="1"/>
</dbReference>
<keyword evidence="3" id="KW-1185">Reference proteome</keyword>
<dbReference type="RefSeq" id="WP_213413066.1">
    <property type="nucleotide sequence ID" value="NZ_BOVK01000043.1"/>
</dbReference>
<reference evidence="2" key="1">
    <citation type="submission" date="2021-04" db="EMBL/GenBank/DDBJ databases">
        <title>Draft genome sequence of Xylanibacillus composti strain K13.</title>
        <authorList>
            <person name="Uke A."/>
            <person name="Chhe C."/>
            <person name="Baramee S."/>
            <person name="Kosugi A."/>
        </authorList>
    </citation>
    <scope>NUCLEOTIDE SEQUENCE</scope>
    <source>
        <strain evidence="2">K13</strain>
    </source>
</reference>
<gene>
    <name evidence="2" type="ORF">XYCOK13_31130</name>
</gene>
<dbReference type="InterPro" id="IPR005097">
    <property type="entry name" value="Sacchrp_dh_NADP-bd"/>
</dbReference>
<dbReference type="AlphaFoldDB" id="A0A8J4H3P3"/>